<evidence type="ECO:0000313" key="2">
    <source>
        <dbReference type="EMBL" id="PSN72756.1"/>
    </source>
</evidence>
<evidence type="ECO:0000313" key="3">
    <source>
        <dbReference type="Proteomes" id="UP000240883"/>
    </source>
</evidence>
<keyword evidence="3" id="KW-1185">Reference proteome</keyword>
<gene>
    <name evidence="2" type="ORF">BS50DRAFT_167613</name>
</gene>
<dbReference type="Proteomes" id="UP000240883">
    <property type="component" value="Unassembled WGS sequence"/>
</dbReference>
<name>A0A2T2P5J0_CORCC</name>
<dbReference type="AlphaFoldDB" id="A0A2T2P5J0"/>
<protein>
    <submittedName>
        <fullName evidence="2">Uncharacterized protein</fullName>
    </submittedName>
</protein>
<accession>A0A2T2P5J0</accession>
<evidence type="ECO:0000256" key="1">
    <source>
        <dbReference type="SAM" id="MobiDB-lite"/>
    </source>
</evidence>
<feature type="compositionally biased region" description="Low complexity" evidence="1">
    <location>
        <begin position="148"/>
        <end position="169"/>
    </location>
</feature>
<dbReference type="EMBL" id="KZ678129">
    <property type="protein sequence ID" value="PSN72756.1"/>
    <property type="molecule type" value="Genomic_DNA"/>
</dbReference>
<sequence>MMCRLARTSRRAAVEEQTSGSRSVVARTHSRVRDRRTGEQANRRDTRPHPPHDPFTPTTNLGPLTAERSRNPAPSPPPPPPAVRPASSRPPPRFLGQTAHDACRVAPPAKINPSLHRNYPTTTLPLLPLPAVRETKGLPVSALRLSSTTDAHPPIATPTTTVTTTTGPSPRVPPKPPRASQLNASKTP</sequence>
<feature type="region of interest" description="Disordered" evidence="1">
    <location>
        <begin position="146"/>
        <end position="188"/>
    </location>
</feature>
<proteinExistence type="predicted"/>
<feature type="compositionally biased region" description="Pro residues" evidence="1">
    <location>
        <begin position="73"/>
        <end position="93"/>
    </location>
</feature>
<reference evidence="2 3" key="1">
    <citation type="journal article" date="2018" name="Front. Microbiol.">
        <title>Genome-Wide Analysis of Corynespora cassiicola Leaf Fall Disease Putative Effectors.</title>
        <authorList>
            <person name="Lopez D."/>
            <person name="Ribeiro S."/>
            <person name="Label P."/>
            <person name="Fumanal B."/>
            <person name="Venisse J.S."/>
            <person name="Kohler A."/>
            <person name="de Oliveira R.R."/>
            <person name="Labutti K."/>
            <person name="Lipzen A."/>
            <person name="Lail K."/>
            <person name="Bauer D."/>
            <person name="Ohm R.A."/>
            <person name="Barry K.W."/>
            <person name="Spatafora J."/>
            <person name="Grigoriev I.V."/>
            <person name="Martin F.M."/>
            <person name="Pujade-Renaud V."/>
        </authorList>
    </citation>
    <scope>NUCLEOTIDE SEQUENCE [LARGE SCALE GENOMIC DNA]</scope>
    <source>
        <strain evidence="2 3">Philippines</strain>
    </source>
</reference>
<feature type="compositionally biased region" description="Basic and acidic residues" evidence="1">
    <location>
        <begin position="35"/>
        <end position="52"/>
    </location>
</feature>
<feature type="region of interest" description="Disordered" evidence="1">
    <location>
        <begin position="1"/>
        <end position="104"/>
    </location>
</feature>
<organism evidence="2 3">
    <name type="scientific">Corynespora cassiicola Philippines</name>
    <dbReference type="NCBI Taxonomy" id="1448308"/>
    <lineage>
        <taxon>Eukaryota</taxon>
        <taxon>Fungi</taxon>
        <taxon>Dikarya</taxon>
        <taxon>Ascomycota</taxon>
        <taxon>Pezizomycotina</taxon>
        <taxon>Dothideomycetes</taxon>
        <taxon>Pleosporomycetidae</taxon>
        <taxon>Pleosporales</taxon>
        <taxon>Corynesporascaceae</taxon>
        <taxon>Corynespora</taxon>
    </lineage>
</organism>